<name>A0A841YCI0_9LIST</name>
<sequence>MVLRNCIKECRTKKEISQEELAKAVGVSRQTIHAIEKGSYNPSLELSFKLSLYFNKTIEELFQYTR</sequence>
<evidence type="ECO:0000313" key="3">
    <source>
        <dbReference type="EMBL" id="MBC1398032.1"/>
    </source>
</evidence>
<keyword evidence="1" id="KW-0238">DNA-binding</keyword>
<reference evidence="3 4" key="1">
    <citation type="submission" date="2020-03" db="EMBL/GenBank/DDBJ databases">
        <title>Soil Listeria distribution.</title>
        <authorList>
            <person name="Liao J."/>
            <person name="Wiedmann M."/>
        </authorList>
    </citation>
    <scope>NUCLEOTIDE SEQUENCE [LARGE SCALE GENOMIC DNA]</scope>
    <source>
        <strain evidence="3 4">FSL L7-1645</strain>
    </source>
</reference>
<dbReference type="Gene3D" id="1.10.260.40">
    <property type="entry name" value="lambda repressor-like DNA-binding domains"/>
    <property type="match status" value="1"/>
</dbReference>
<dbReference type="PROSITE" id="PS50943">
    <property type="entry name" value="HTH_CROC1"/>
    <property type="match status" value="1"/>
</dbReference>
<proteinExistence type="predicted"/>
<dbReference type="CDD" id="cd00093">
    <property type="entry name" value="HTH_XRE"/>
    <property type="match status" value="1"/>
</dbReference>
<accession>A0A841YCI0</accession>
<evidence type="ECO:0000313" key="4">
    <source>
        <dbReference type="Proteomes" id="UP000571128"/>
    </source>
</evidence>
<dbReference type="SMART" id="SM00530">
    <property type="entry name" value="HTH_XRE"/>
    <property type="match status" value="1"/>
</dbReference>
<dbReference type="AlphaFoldDB" id="A0A841YCI0"/>
<gene>
    <name evidence="3" type="ORF">HB844_04010</name>
</gene>
<protein>
    <submittedName>
        <fullName evidence="3">Helix-turn-helix transcriptional regulator</fullName>
    </submittedName>
</protein>
<evidence type="ECO:0000259" key="2">
    <source>
        <dbReference type="PROSITE" id="PS50943"/>
    </source>
</evidence>
<dbReference type="PANTHER" id="PTHR46558">
    <property type="entry name" value="TRACRIPTIONAL REGULATORY PROTEIN-RELATED-RELATED"/>
    <property type="match status" value="1"/>
</dbReference>
<dbReference type="InterPro" id="IPR010982">
    <property type="entry name" value="Lambda_DNA-bd_dom_sf"/>
</dbReference>
<evidence type="ECO:0000256" key="1">
    <source>
        <dbReference type="ARBA" id="ARBA00023125"/>
    </source>
</evidence>
<comment type="caution">
    <text evidence="3">The sequence shown here is derived from an EMBL/GenBank/DDBJ whole genome shotgun (WGS) entry which is preliminary data.</text>
</comment>
<dbReference type="InterPro" id="IPR001387">
    <property type="entry name" value="Cro/C1-type_HTH"/>
</dbReference>
<dbReference type="EMBL" id="JAARPY010000003">
    <property type="protein sequence ID" value="MBC1398032.1"/>
    <property type="molecule type" value="Genomic_DNA"/>
</dbReference>
<dbReference type="Pfam" id="PF01381">
    <property type="entry name" value="HTH_3"/>
    <property type="match status" value="1"/>
</dbReference>
<organism evidence="3 4">
    <name type="scientific">Listeria fleischmannii</name>
    <dbReference type="NCBI Taxonomy" id="1069827"/>
    <lineage>
        <taxon>Bacteria</taxon>
        <taxon>Bacillati</taxon>
        <taxon>Bacillota</taxon>
        <taxon>Bacilli</taxon>
        <taxon>Bacillales</taxon>
        <taxon>Listeriaceae</taxon>
        <taxon>Listeria</taxon>
    </lineage>
</organism>
<dbReference type="SUPFAM" id="SSF47413">
    <property type="entry name" value="lambda repressor-like DNA-binding domains"/>
    <property type="match status" value="1"/>
</dbReference>
<dbReference type="Proteomes" id="UP000571128">
    <property type="component" value="Unassembled WGS sequence"/>
</dbReference>
<dbReference type="PANTHER" id="PTHR46558:SF4">
    <property type="entry name" value="DNA-BIDING PHAGE PROTEIN"/>
    <property type="match status" value="1"/>
</dbReference>
<feature type="domain" description="HTH cro/C1-type" evidence="2">
    <location>
        <begin position="7"/>
        <end position="61"/>
    </location>
</feature>
<dbReference type="RefSeq" id="WP_185326191.1">
    <property type="nucleotide sequence ID" value="NZ_JAARPY010000003.1"/>
</dbReference>
<dbReference type="GO" id="GO:0003677">
    <property type="term" value="F:DNA binding"/>
    <property type="evidence" value="ECO:0007669"/>
    <property type="project" value="UniProtKB-KW"/>
</dbReference>